<dbReference type="InterPro" id="IPR018490">
    <property type="entry name" value="cNMP-bd_dom_sf"/>
</dbReference>
<sequence length="1163" mass="128207">MDPALAVSFPTPPSTRRPSGLAAADEEMEAEVAGVDPDRVSFMNTALCAVPGDTLRAFFAPVMTVKSSLLSRQRLTQRHLASDPAKVSKMFQEAIRVLAKALVDASLDLFETAMPLDENELAAVLRGKLTPVCYEPGAVLVYPGECPEGLFVHVVLSGSVQVVNYQMQSRKGPIGDSSKRQYFSGNDLLRLNGVLGFQPELFRLLAVPLEPHSDATSDVASTSNMSTSIQRSLRRASRIVGQPTLLATRTELFRAPYVCCATEALGLEPFRLATVTAEAPPPTGKGDLVYDPRVTGTMRVRATDLHNALMELALRHSETRKLSSSLVVSGRYLPTPLQYIEAARVRAITRHYPMNEILMRQSWLLQDTPAHTIRALVTQLAPRCYAPGEVILCPHSVSRQLCFLRRGTLTIEEPPSTAPLGAGTCSCVGAARAKRNILQEVPVGASFGELSVLFGEPRHFVLRAQTICDIWCLSCQSFAATVRRDDALRRNLLSKAAALRMRWLGEQRYTAALAQVLRDSCELFREAPDSFIRLVQERMEPVVYPPATLLTSISTRCEEMLLILHGKVTSIVDGVAEYGAGSVLGEPTIIGHRWPLGLVSKSMVEGWKLSRLNLRDALLRIEVLRRHSGEVGSHAPQLMQSVFAPPVPPCDVDAVGRSRMPLVGPPPRGRTYMEFAKWLAEAQLKAICFRFRDYIKWDDISYTPPGEAPSRPSTVPPASAGDTAVSDAGTLSFDSMAGSGVQAVRRVKKSVSTRPKKGRKFVAGSNFPFHVNLAIVHQPFTQSFLRKPPSVFKEDEEEEEEPLLARQRAVAAKPNARVRVSAMPQLEQLKTLFEGRDKLRKTETKQQELAEMHQERLDLVNVTRFGNPPPIHIFLQGSRPRVQITVEEAISVGYVLQFPDTKSIQFCVSSIDSDVTIGLPQHRQRRREMALTPNVRHYRRCFLFAASQLDEKSKEEALVKAAAVRDAEDNEKAHHLTTLLLSEMPEEEPQPRALPTAGVREGSGAPLDWQRSSPFRSLSCGTVTPSKQTPPGRQPFSPSREQEESVFLRQLRANPEKAMNSLRSKLNLPLENAERETPENEAFHSSADTLPNPSSATQGNDLMDRLRRASDVHELKPLEGSLSGAPPRLPSSLPEEKEAGKVGEERTGSAGLLHGRRGRTALC</sequence>
<dbReference type="Proteomes" id="UP000284403">
    <property type="component" value="Unassembled WGS sequence"/>
</dbReference>
<accession>A0A422P5Y4</accession>
<name>A0A422P5Y4_9TRYP</name>
<feature type="compositionally biased region" description="Polar residues" evidence="2">
    <location>
        <begin position="1010"/>
        <end position="1039"/>
    </location>
</feature>
<dbReference type="SUPFAM" id="SSF51206">
    <property type="entry name" value="cAMP-binding domain-like"/>
    <property type="match status" value="2"/>
</dbReference>
<comment type="caution">
    <text evidence="4">The sequence shown here is derived from an EMBL/GenBank/DDBJ whole genome shotgun (WGS) entry which is preliminary data.</text>
</comment>
<dbReference type="Gene3D" id="2.60.120.10">
    <property type="entry name" value="Jelly Rolls"/>
    <property type="match status" value="2"/>
</dbReference>
<feature type="domain" description="Cyclic nucleotide-binding" evidence="3">
    <location>
        <begin position="523"/>
        <end position="626"/>
    </location>
</feature>
<evidence type="ECO:0000259" key="3">
    <source>
        <dbReference type="PROSITE" id="PS50042"/>
    </source>
</evidence>
<evidence type="ECO:0000256" key="2">
    <source>
        <dbReference type="SAM" id="MobiDB-lite"/>
    </source>
</evidence>
<keyword evidence="1" id="KW-0407">Ion channel</keyword>
<proteinExistence type="predicted"/>
<dbReference type="EMBL" id="MKKU01000421">
    <property type="protein sequence ID" value="RNF13129.1"/>
    <property type="molecule type" value="Genomic_DNA"/>
</dbReference>
<gene>
    <name evidence="4" type="ORF">Tco025E_06313</name>
</gene>
<feature type="compositionally biased region" description="Basic and acidic residues" evidence="2">
    <location>
        <begin position="1134"/>
        <end position="1147"/>
    </location>
</feature>
<dbReference type="GO" id="GO:0005221">
    <property type="term" value="F:intracellularly cyclic nucleotide-activated monoatomic cation channel activity"/>
    <property type="evidence" value="ECO:0007669"/>
    <property type="project" value="InterPro"/>
</dbReference>
<feature type="compositionally biased region" description="Basic residues" evidence="2">
    <location>
        <begin position="1154"/>
        <end position="1163"/>
    </location>
</feature>
<dbReference type="InterPro" id="IPR050866">
    <property type="entry name" value="CNG_cation_channel"/>
</dbReference>
<feature type="region of interest" description="Disordered" evidence="2">
    <location>
        <begin position="705"/>
        <end position="726"/>
    </location>
</feature>
<dbReference type="PANTHER" id="PTHR45638">
    <property type="entry name" value="CYCLIC NUCLEOTIDE-GATED CATION CHANNEL SUBUNIT A"/>
    <property type="match status" value="1"/>
</dbReference>
<keyword evidence="1" id="KW-0406">Ion transport</keyword>
<protein>
    <recommendedName>
        <fullName evidence="3">Cyclic nucleotide-binding domain-containing protein</fullName>
    </recommendedName>
</protein>
<feature type="compositionally biased region" description="Basic and acidic residues" evidence="2">
    <location>
        <begin position="1073"/>
        <end position="1082"/>
    </location>
</feature>
<feature type="region of interest" description="Disordered" evidence="2">
    <location>
        <begin position="1115"/>
        <end position="1163"/>
    </location>
</feature>
<evidence type="ECO:0000313" key="5">
    <source>
        <dbReference type="Proteomes" id="UP000284403"/>
    </source>
</evidence>
<dbReference type="PANTHER" id="PTHR45638:SF11">
    <property type="entry name" value="CYCLIC NUCLEOTIDE-GATED CATION CHANNEL SUBUNIT A"/>
    <property type="match status" value="1"/>
</dbReference>
<dbReference type="GeneID" id="40319924"/>
<dbReference type="AlphaFoldDB" id="A0A422P5Y4"/>
<dbReference type="OrthoDB" id="2021138at2759"/>
<dbReference type="GO" id="GO:0044877">
    <property type="term" value="F:protein-containing complex binding"/>
    <property type="evidence" value="ECO:0007669"/>
    <property type="project" value="TreeGrafter"/>
</dbReference>
<dbReference type="SMART" id="SM00100">
    <property type="entry name" value="cNMP"/>
    <property type="match status" value="2"/>
</dbReference>
<feature type="compositionally biased region" description="Polar residues" evidence="2">
    <location>
        <begin position="1086"/>
        <end position="1100"/>
    </location>
</feature>
<feature type="region of interest" description="Disordered" evidence="2">
    <location>
        <begin position="1073"/>
        <end position="1100"/>
    </location>
</feature>
<organism evidence="4 5">
    <name type="scientific">Trypanosoma conorhini</name>
    <dbReference type="NCBI Taxonomy" id="83891"/>
    <lineage>
        <taxon>Eukaryota</taxon>
        <taxon>Discoba</taxon>
        <taxon>Euglenozoa</taxon>
        <taxon>Kinetoplastea</taxon>
        <taxon>Metakinetoplastina</taxon>
        <taxon>Trypanosomatida</taxon>
        <taxon>Trypanosomatidae</taxon>
        <taxon>Trypanosoma</taxon>
    </lineage>
</organism>
<keyword evidence="1" id="KW-0813">Transport</keyword>
<keyword evidence="5" id="KW-1185">Reference proteome</keyword>
<feature type="region of interest" description="Disordered" evidence="2">
    <location>
        <begin position="980"/>
        <end position="1045"/>
    </location>
</feature>
<dbReference type="PROSITE" id="PS50042">
    <property type="entry name" value="CNMP_BINDING_3"/>
    <property type="match status" value="2"/>
</dbReference>
<evidence type="ECO:0000256" key="1">
    <source>
        <dbReference type="ARBA" id="ARBA00023286"/>
    </source>
</evidence>
<dbReference type="RefSeq" id="XP_029226700.1">
    <property type="nucleotide sequence ID" value="XM_029373193.1"/>
</dbReference>
<keyword evidence="1" id="KW-1071">Ligand-gated ion channel</keyword>
<dbReference type="CDD" id="cd00038">
    <property type="entry name" value="CAP_ED"/>
    <property type="match status" value="2"/>
</dbReference>
<evidence type="ECO:0000313" key="4">
    <source>
        <dbReference type="EMBL" id="RNF13129.1"/>
    </source>
</evidence>
<reference evidence="4 5" key="1">
    <citation type="journal article" date="2018" name="BMC Genomics">
        <title>Genomic comparison of Trypanosoma conorhini and Trypanosoma rangeli to Trypanosoma cruzi strains of high and low virulence.</title>
        <authorList>
            <person name="Bradwell K.R."/>
            <person name="Koparde V.N."/>
            <person name="Matveyev A.V."/>
            <person name="Serrano M.G."/>
            <person name="Alves J.M."/>
            <person name="Parikh H."/>
            <person name="Huang B."/>
            <person name="Lee V."/>
            <person name="Espinosa-Alvarez O."/>
            <person name="Ortiz P.A."/>
            <person name="Costa-Martins A.G."/>
            <person name="Teixeira M.M."/>
            <person name="Buck G.A."/>
        </authorList>
    </citation>
    <scope>NUCLEOTIDE SEQUENCE [LARGE SCALE GENOMIC DNA]</scope>
    <source>
        <strain evidence="4 5">025E</strain>
    </source>
</reference>
<dbReference type="InterPro" id="IPR014710">
    <property type="entry name" value="RmlC-like_jellyroll"/>
</dbReference>
<dbReference type="InterPro" id="IPR000595">
    <property type="entry name" value="cNMP-bd_dom"/>
</dbReference>
<feature type="domain" description="Cyclic nucleotide-binding" evidence="3">
    <location>
        <begin position="364"/>
        <end position="499"/>
    </location>
</feature>